<dbReference type="AlphaFoldDB" id="A0AAJ4ZEL5"/>
<keyword evidence="5 7" id="KW-0472">Membrane</keyword>
<name>A0AAJ4ZEL5_PANPU</name>
<protein>
    <submittedName>
        <fullName evidence="8">Threonine efflux protein</fullName>
    </submittedName>
</protein>
<gene>
    <name evidence="8" type="primary">rhtC_1</name>
    <name evidence="8" type="ORF">NCTC13159_03399</name>
</gene>
<feature type="transmembrane region" description="Helical" evidence="7">
    <location>
        <begin position="160"/>
        <end position="184"/>
    </location>
</feature>
<keyword evidence="3 7" id="KW-0812">Transmembrane</keyword>
<evidence type="ECO:0000256" key="1">
    <source>
        <dbReference type="ARBA" id="ARBA00004651"/>
    </source>
</evidence>
<evidence type="ECO:0000256" key="2">
    <source>
        <dbReference type="ARBA" id="ARBA00022475"/>
    </source>
</evidence>
<keyword evidence="4 7" id="KW-1133">Transmembrane helix</keyword>
<evidence type="ECO:0000313" key="8">
    <source>
        <dbReference type="EMBL" id="SUA91885.1"/>
    </source>
</evidence>
<evidence type="ECO:0000313" key="9">
    <source>
        <dbReference type="Proteomes" id="UP000254589"/>
    </source>
</evidence>
<dbReference type="InterPro" id="IPR001123">
    <property type="entry name" value="LeuE-type"/>
</dbReference>
<evidence type="ECO:0000256" key="5">
    <source>
        <dbReference type="ARBA" id="ARBA00023136"/>
    </source>
</evidence>
<evidence type="ECO:0000256" key="7">
    <source>
        <dbReference type="SAM" id="Phobius"/>
    </source>
</evidence>
<sequence>MQELLAVMTITVLAVISPGPDFAMVTRSSWRHGRRAGLWAALGIAAGVQVHVFYTLVGVGLVIARVPWLFTAIKWVGAGYLVYIGWRTWRDRSLVADVTREEGRGEADAMGGAGAARGREAMEAFRTGFFTNALNPKTTLFVVSTFTQVVHAGTGWKLGLAYGAFMSFAHWAWFSLVALGFSAGWLREAMVRRQHLVRRTIGGALMGLGGMLALAGGNAASCFVNRHAAPLPIDLVGAEMTRKRQEPVFKLAETDENGQERRQKPSLFRPLLPLGHK</sequence>
<feature type="transmembrane region" description="Helical" evidence="7">
    <location>
        <begin position="196"/>
        <end position="216"/>
    </location>
</feature>
<reference evidence="8 9" key="1">
    <citation type="submission" date="2018-06" db="EMBL/GenBank/DDBJ databases">
        <authorList>
            <consortium name="Pathogen Informatics"/>
            <person name="Doyle S."/>
        </authorList>
    </citation>
    <scope>NUCLEOTIDE SEQUENCE [LARGE SCALE GENOMIC DNA]</scope>
    <source>
        <strain evidence="8 9">NCTC13159</strain>
    </source>
</reference>
<evidence type="ECO:0000256" key="6">
    <source>
        <dbReference type="SAM" id="MobiDB-lite"/>
    </source>
</evidence>
<dbReference type="Proteomes" id="UP000254589">
    <property type="component" value="Unassembled WGS sequence"/>
</dbReference>
<organism evidence="8 9">
    <name type="scientific">Pandoraea pulmonicola</name>
    <dbReference type="NCBI Taxonomy" id="93221"/>
    <lineage>
        <taxon>Bacteria</taxon>
        <taxon>Pseudomonadati</taxon>
        <taxon>Pseudomonadota</taxon>
        <taxon>Betaproteobacteria</taxon>
        <taxon>Burkholderiales</taxon>
        <taxon>Burkholderiaceae</taxon>
        <taxon>Pandoraea</taxon>
    </lineage>
</organism>
<feature type="transmembrane region" description="Helical" evidence="7">
    <location>
        <begin position="68"/>
        <end position="86"/>
    </location>
</feature>
<dbReference type="GO" id="GO:0015171">
    <property type="term" value="F:amino acid transmembrane transporter activity"/>
    <property type="evidence" value="ECO:0007669"/>
    <property type="project" value="TreeGrafter"/>
</dbReference>
<dbReference type="PANTHER" id="PTHR30086:SF21">
    <property type="entry name" value="TRANSPORT PROTEIN"/>
    <property type="match status" value="1"/>
</dbReference>
<keyword evidence="2" id="KW-1003">Cell membrane</keyword>
<dbReference type="PANTHER" id="PTHR30086">
    <property type="entry name" value="ARGININE EXPORTER PROTEIN ARGO"/>
    <property type="match status" value="1"/>
</dbReference>
<accession>A0AAJ4ZEL5</accession>
<dbReference type="GO" id="GO:0005886">
    <property type="term" value="C:plasma membrane"/>
    <property type="evidence" value="ECO:0007669"/>
    <property type="project" value="UniProtKB-SubCell"/>
</dbReference>
<evidence type="ECO:0000256" key="4">
    <source>
        <dbReference type="ARBA" id="ARBA00022989"/>
    </source>
</evidence>
<dbReference type="EMBL" id="UGSJ01000001">
    <property type="protein sequence ID" value="SUA91885.1"/>
    <property type="molecule type" value="Genomic_DNA"/>
</dbReference>
<comment type="subcellular location">
    <subcellularLocation>
        <location evidence="1">Cell membrane</location>
        <topology evidence="1">Multi-pass membrane protein</topology>
    </subcellularLocation>
</comment>
<feature type="transmembrane region" description="Helical" evidence="7">
    <location>
        <begin position="39"/>
        <end position="61"/>
    </location>
</feature>
<evidence type="ECO:0000256" key="3">
    <source>
        <dbReference type="ARBA" id="ARBA00022692"/>
    </source>
</evidence>
<dbReference type="Pfam" id="PF01810">
    <property type="entry name" value="LysE"/>
    <property type="match status" value="1"/>
</dbReference>
<proteinExistence type="predicted"/>
<comment type="caution">
    <text evidence="8">The sequence shown here is derived from an EMBL/GenBank/DDBJ whole genome shotgun (WGS) entry which is preliminary data.</text>
</comment>
<feature type="region of interest" description="Disordered" evidence="6">
    <location>
        <begin position="251"/>
        <end position="277"/>
    </location>
</feature>